<proteinExistence type="predicted"/>
<dbReference type="RefSeq" id="WP_048660994.1">
    <property type="nucleotide sequence ID" value="NZ_CAWMAN010000098.1"/>
</dbReference>
<evidence type="ECO:0000313" key="1">
    <source>
        <dbReference type="EMBL" id="CDT33307.1"/>
    </source>
</evidence>
<dbReference type="EMBL" id="CCJX01000103">
    <property type="protein sequence ID" value="CDT33307.1"/>
    <property type="molecule type" value="Genomic_DNA"/>
</dbReference>
<name>A0ABP1WVX4_9VIBR</name>
<reference evidence="1 2" key="1">
    <citation type="submission" date="2014-06" db="EMBL/GenBank/DDBJ databases">
        <authorList>
            <person name="Le Roux F."/>
        </authorList>
    </citation>
    <scope>NUCLEOTIDE SEQUENCE [LARGE SCALE GENOMIC DNA]</scope>
    <source>
        <strain evidence="1 2">J5-4</strain>
    </source>
</reference>
<organism evidence="1 2">
    <name type="scientific">Vibrio crassostreae</name>
    <dbReference type="NCBI Taxonomy" id="246167"/>
    <lineage>
        <taxon>Bacteria</taxon>
        <taxon>Pseudomonadati</taxon>
        <taxon>Pseudomonadota</taxon>
        <taxon>Gammaproteobacteria</taxon>
        <taxon>Vibrionales</taxon>
        <taxon>Vibrionaceae</taxon>
        <taxon>Vibrio</taxon>
    </lineage>
</organism>
<keyword evidence="2" id="KW-1185">Reference proteome</keyword>
<sequence>MTVHNKIATLTSVLILFGCNQEQGSQATSTEQHSTITTQDIVNYSPENTVSTLNLTQAVSVDSSEKVRLSAIEPLSDYNQCTIVEQKGLIAHIATDNSQVCRFIYSAEVDDSLVQSSGIAQIVVSDNQLNSAPLRPLTRTVQHSSTLQIKLKDILPTSTHVSQESIELYADTSTGATGNVSLEGDSLHYTAPQNTSGAVRLFYTAQDEQLTLVHPGVVYITISESNTAPIAQTNTELPDKVLADYLSKRFIIDIRDYISDDDNNDLQLIEVYTNGLGTRDILPWSTQFEYAPGQSGEHYVNYVVTDHYGGYAIGSLHFNVLHYSSIYDEQQNMTFSATYTLEELSRMDGTYSGVFMEIGTTGEPGYYPIFDRQLAQAYCTRKGQTLPSKDQIRQLFQNHLTSQPAYQTSYHWPSGMPYVGSDGTVSLYDGTYKLPDTAGYLTCISALANPSEYSFDHANYGGNWDETVAISASQELTPNEKVPLPTNEYQLKYNVMSTVPPRLENLIQVELSNNKITVSRHSTAIKRATLELSSPNIAGNTNTTSLLIGLNECPQNATVEEIHTLSCIPVIYEDNGIIFTGTISDPTLSEIGFILSSDATPSRLRKTHSNPDYSYFIDMIGDGRLLHYSSLENFVQPLCDKLNASSVAGRNNWRWSWDIYDDGELPSPRAVNSSLASSLTNWLLTHQWQNSPTPAQGYFYLDTSRQYQQRQSGYLEEIELATDLGNTQFITCVSAP</sequence>
<gene>
    <name evidence="1" type="ORF">VCR4J5_200129</name>
</gene>
<dbReference type="Proteomes" id="UP000049077">
    <property type="component" value="Unassembled WGS sequence"/>
</dbReference>
<evidence type="ECO:0000313" key="2">
    <source>
        <dbReference type="Proteomes" id="UP000049077"/>
    </source>
</evidence>
<protein>
    <submittedName>
        <fullName evidence="1">Uncharacterized protein</fullName>
    </submittedName>
</protein>
<comment type="caution">
    <text evidence="1">The sequence shown here is derived from an EMBL/GenBank/DDBJ whole genome shotgun (WGS) entry which is preliminary data.</text>
</comment>
<dbReference type="PROSITE" id="PS51257">
    <property type="entry name" value="PROKAR_LIPOPROTEIN"/>
    <property type="match status" value="1"/>
</dbReference>
<accession>A0ABP1WVX4</accession>